<dbReference type="InterPro" id="IPR005074">
    <property type="entry name" value="Peptidase_C39"/>
</dbReference>
<evidence type="ECO:0000256" key="2">
    <source>
        <dbReference type="ARBA" id="ARBA00006214"/>
    </source>
</evidence>
<sequence>MKKEKFIFLTEILRRISVSVRKEEIKKRLKTYYYEPNLNEFSNIFNTWGIKNLLVEIPLEMVEKAPKPMLSLTNDKEYFFIWEKQNENYVCFFSNESKYKTISKEELLSIWSGFSIILEANEDSGEINEEIKIEERKKNDIIKGLIITSFFSCIILSFFYINKNDIFFLIISILGFSFSSYLLLREHSFFTLEGFDICKIGKKFDCDKVVSSKDSKLLGFSLSEISIIFFLFLIVNTLINRQDNSVQFVLPLIYMSGLSIFYSLYQQLRLRTYCIMCLSIVLVLSSLILFSYQRFALSFAIPNIEVLFSLAISILVTSLVINNLLLNEKSKKFSYRLDSFFNSPITSFGFVNSDIGNKMFENEIVIGENAADFEIILFMNPECKRCKAILKNLSRLFLEFEKSIQLRVLYSGVTNINFKSKIMFFELFKSMEALTQKEKLFFLKNNLNLVTKKKELPKKVDESLTKQSEWSNELNLDGTPAIILNGVILPSFFGVEELSQLLRRIINFNSY</sequence>
<keyword evidence="13" id="KW-1185">Reference proteome</keyword>
<feature type="transmembrane region" description="Helical" evidence="10">
    <location>
        <begin position="217"/>
        <end position="239"/>
    </location>
</feature>
<feature type="transmembrane region" description="Helical" evidence="10">
    <location>
        <begin position="245"/>
        <end position="265"/>
    </location>
</feature>
<comment type="similarity">
    <text evidence="2">Belongs to the VKOR family.</text>
</comment>
<dbReference type="InterPro" id="IPR036249">
    <property type="entry name" value="Thioredoxin-like_sf"/>
</dbReference>
<dbReference type="Pfam" id="PF03412">
    <property type="entry name" value="Peptidase_C39"/>
    <property type="match status" value="1"/>
</dbReference>
<evidence type="ECO:0000256" key="10">
    <source>
        <dbReference type="SAM" id="Phobius"/>
    </source>
</evidence>
<feature type="transmembrane region" description="Helical" evidence="10">
    <location>
        <begin position="304"/>
        <end position="326"/>
    </location>
</feature>
<dbReference type="Proteomes" id="UP001149303">
    <property type="component" value="Unassembled WGS sequence"/>
</dbReference>
<keyword evidence="4" id="KW-0874">Quinone</keyword>
<organism evidence="12 13">
    <name type="scientific">Tenacibaculum larymnensis</name>
    <dbReference type="NCBI Taxonomy" id="2878201"/>
    <lineage>
        <taxon>Bacteria</taxon>
        <taxon>Pseudomonadati</taxon>
        <taxon>Bacteroidota</taxon>
        <taxon>Flavobacteriia</taxon>
        <taxon>Flavobacteriales</taxon>
        <taxon>Flavobacteriaceae</taxon>
        <taxon>Tenacibaculum</taxon>
    </lineage>
</organism>
<keyword evidence="5 10" id="KW-1133">Transmembrane helix</keyword>
<evidence type="ECO:0000256" key="3">
    <source>
        <dbReference type="ARBA" id="ARBA00022692"/>
    </source>
</evidence>
<feature type="transmembrane region" description="Helical" evidence="10">
    <location>
        <begin position="166"/>
        <end position="184"/>
    </location>
</feature>
<name>A0A9X4ERB2_9FLAO</name>
<dbReference type="Gene3D" id="3.90.70.10">
    <property type="entry name" value="Cysteine proteinases"/>
    <property type="match status" value="1"/>
</dbReference>
<dbReference type="EMBL" id="JAIWJY010000006">
    <property type="protein sequence ID" value="MDE1207215.1"/>
    <property type="molecule type" value="Genomic_DNA"/>
</dbReference>
<dbReference type="RefSeq" id="WP_274640333.1">
    <property type="nucleotide sequence ID" value="NZ_JAIWJY010000006.1"/>
</dbReference>
<feature type="domain" description="Peptidase C39" evidence="11">
    <location>
        <begin position="2"/>
        <end position="118"/>
    </location>
</feature>
<accession>A0A9X4ERB2</accession>
<dbReference type="GO" id="GO:0008233">
    <property type="term" value="F:peptidase activity"/>
    <property type="evidence" value="ECO:0007669"/>
    <property type="project" value="InterPro"/>
</dbReference>
<feature type="transmembrane region" description="Helical" evidence="10">
    <location>
        <begin position="272"/>
        <end position="292"/>
    </location>
</feature>
<evidence type="ECO:0000256" key="4">
    <source>
        <dbReference type="ARBA" id="ARBA00022719"/>
    </source>
</evidence>
<dbReference type="Gene3D" id="3.40.30.10">
    <property type="entry name" value="Glutaredoxin"/>
    <property type="match status" value="1"/>
</dbReference>
<dbReference type="CDD" id="cd12921">
    <property type="entry name" value="VKOR_4"/>
    <property type="match status" value="1"/>
</dbReference>
<dbReference type="GO" id="GO:0016020">
    <property type="term" value="C:membrane"/>
    <property type="evidence" value="ECO:0007669"/>
    <property type="project" value="UniProtKB-SubCell"/>
</dbReference>
<dbReference type="Pfam" id="PF07884">
    <property type="entry name" value="VKOR"/>
    <property type="match status" value="1"/>
</dbReference>
<evidence type="ECO:0000256" key="7">
    <source>
        <dbReference type="ARBA" id="ARBA00023136"/>
    </source>
</evidence>
<dbReference type="SMART" id="SM00756">
    <property type="entry name" value="VKc"/>
    <property type="match status" value="1"/>
</dbReference>
<evidence type="ECO:0000256" key="5">
    <source>
        <dbReference type="ARBA" id="ARBA00022989"/>
    </source>
</evidence>
<evidence type="ECO:0000313" key="13">
    <source>
        <dbReference type="Proteomes" id="UP001149303"/>
    </source>
</evidence>
<evidence type="ECO:0000313" key="12">
    <source>
        <dbReference type="EMBL" id="MDE1207215.1"/>
    </source>
</evidence>
<evidence type="ECO:0000256" key="1">
    <source>
        <dbReference type="ARBA" id="ARBA00004141"/>
    </source>
</evidence>
<protein>
    <submittedName>
        <fullName evidence="12">Thioredoxin domain-containing protein</fullName>
    </submittedName>
</protein>
<dbReference type="GO" id="GO:0006508">
    <property type="term" value="P:proteolysis"/>
    <property type="evidence" value="ECO:0007669"/>
    <property type="project" value="InterPro"/>
</dbReference>
<evidence type="ECO:0000256" key="6">
    <source>
        <dbReference type="ARBA" id="ARBA00023002"/>
    </source>
</evidence>
<dbReference type="InterPro" id="IPR012932">
    <property type="entry name" value="VKOR"/>
</dbReference>
<keyword evidence="6" id="KW-0560">Oxidoreductase</keyword>
<keyword evidence="9" id="KW-0676">Redox-active center</keyword>
<keyword evidence="8" id="KW-1015">Disulfide bond</keyword>
<dbReference type="AlphaFoldDB" id="A0A9X4ERB2"/>
<comment type="caution">
    <text evidence="12">The sequence shown here is derived from an EMBL/GenBank/DDBJ whole genome shotgun (WGS) entry which is preliminary data.</text>
</comment>
<dbReference type="GO" id="GO:0048038">
    <property type="term" value="F:quinone binding"/>
    <property type="evidence" value="ECO:0007669"/>
    <property type="project" value="UniProtKB-KW"/>
</dbReference>
<dbReference type="PROSITE" id="PS50990">
    <property type="entry name" value="PEPTIDASE_C39"/>
    <property type="match status" value="1"/>
</dbReference>
<comment type="subcellular location">
    <subcellularLocation>
        <location evidence="1">Membrane</location>
        <topology evidence="1">Multi-pass membrane protein</topology>
    </subcellularLocation>
</comment>
<reference evidence="12" key="1">
    <citation type="submission" date="2021-09" db="EMBL/GenBank/DDBJ databases">
        <authorList>
            <person name="Smyrli M."/>
        </authorList>
    </citation>
    <scope>NUCLEOTIDE SEQUENCE</scope>
    <source>
        <strain evidence="12">LAR25</strain>
    </source>
</reference>
<feature type="transmembrane region" description="Helical" evidence="10">
    <location>
        <begin position="141"/>
        <end position="160"/>
    </location>
</feature>
<gene>
    <name evidence="12" type="ORF">LCI24_10470</name>
</gene>
<evidence type="ECO:0000256" key="8">
    <source>
        <dbReference type="ARBA" id="ARBA00023157"/>
    </source>
</evidence>
<dbReference type="GO" id="GO:0016491">
    <property type="term" value="F:oxidoreductase activity"/>
    <property type="evidence" value="ECO:0007669"/>
    <property type="project" value="UniProtKB-KW"/>
</dbReference>
<keyword evidence="7 10" id="KW-0472">Membrane</keyword>
<dbReference type="Gene3D" id="1.20.1440.130">
    <property type="entry name" value="VKOR domain"/>
    <property type="match status" value="1"/>
</dbReference>
<dbReference type="SUPFAM" id="SSF52833">
    <property type="entry name" value="Thioredoxin-like"/>
    <property type="match status" value="1"/>
</dbReference>
<evidence type="ECO:0000256" key="9">
    <source>
        <dbReference type="ARBA" id="ARBA00023284"/>
    </source>
</evidence>
<keyword evidence="3 10" id="KW-0812">Transmembrane</keyword>
<dbReference type="GO" id="GO:0005524">
    <property type="term" value="F:ATP binding"/>
    <property type="evidence" value="ECO:0007669"/>
    <property type="project" value="InterPro"/>
</dbReference>
<dbReference type="InterPro" id="IPR038354">
    <property type="entry name" value="VKOR_sf"/>
</dbReference>
<evidence type="ECO:0000259" key="11">
    <source>
        <dbReference type="PROSITE" id="PS50990"/>
    </source>
</evidence>
<proteinExistence type="inferred from homology"/>